<evidence type="ECO:0000256" key="1">
    <source>
        <dbReference type="SAM" id="SignalP"/>
    </source>
</evidence>
<gene>
    <name evidence="2" type="ORF">FBFR_09095</name>
</gene>
<comment type="caution">
    <text evidence="2">The sequence shown here is derived from an EMBL/GenBank/DDBJ whole genome shotgun (WGS) entry which is preliminary data.</text>
</comment>
<feature type="signal peptide" evidence="1">
    <location>
        <begin position="1"/>
        <end position="18"/>
    </location>
</feature>
<dbReference type="RefSeq" id="WP_066080041.1">
    <property type="nucleotide sequence ID" value="NZ_FRDK01000003.1"/>
</dbReference>
<organism evidence="2 3">
    <name type="scientific">Flavobacterium fryxellicola</name>
    <dbReference type="NCBI Taxonomy" id="249352"/>
    <lineage>
        <taxon>Bacteria</taxon>
        <taxon>Pseudomonadati</taxon>
        <taxon>Bacteroidota</taxon>
        <taxon>Flavobacteriia</taxon>
        <taxon>Flavobacteriales</taxon>
        <taxon>Flavobacteriaceae</taxon>
        <taxon>Flavobacterium</taxon>
    </lineage>
</organism>
<keyword evidence="3" id="KW-1185">Reference proteome</keyword>
<dbReference type="SUPFAM" id="SSF49464">
    <property type="entry name" value="Carboxypeptidase regulatory domain-like"/>
    <property type="match status" value="1"/>
</dbReference>
<sequence>MLKIVYLFLVFAAANVLAQQQPPMQLKGKVTADASVLAGVYVINKKTDKVSITSQNGDFNIQAAVGDTLLFAAAQFNEMKMSLTQKDFDQGILLVKMIPTINELREVVVRNDINAAAMGIISKGQKTYTPAERKLYTATDLNASATAGTMMGGSVSADPVLNWISGRTKMLKKEVEVEKKEMYLRQLENLFTIDYFIYKLKIPSEYVKGFQYYSVENEQFVAVLKSKNGTMATFLLGELALKYKQIIASEN</sequence>
<dbReference type="InterPro" id="IPR008969">
    <property type="entry name" value="CarboxyPept-like_regulatory"/>
</dbReference>
<proteinExistence type="predicted"/>
<dbReference type="AlphaFoldDB" id="A0A167X3P4"/>
<accession>A0A167X3P4</accession>
<protein>
    <recommendedName>
        <fullName evidence="4">TonB-dependent receptor</fullName>
    </recommendedName>
</protein>
<feature type="chain" id="PRO_5007894228" description="TonB-dependent receptor" evidence="1">
    <location>
        <begin position="19"/>
        <end position="251"/>
    </location>
</feature>
<dbReference type="STRING" id="249352.SAMN05444395_103181"/>
<dbReference type="OrthoDB" id="1427655at2"/>
<evidence type="ECO:0000313" key="3">
    <source>
        <dbReference type="Proteomes" id="UP000077164"/>
    </source>
</evidence>
<evidence type="ECO:0000313" key="2">
    <source>
        <dbReference type="EMBL" id="OAB28000.1"/>
    </source>
</evidence>
<dbReference type="Proteomes" id="UP000077164">
    <property type="component" value="Unassembled WGS sequence"/>
</dbReference>
<keyword evidence="1" id="KW-0732">Signal</keyword>
<name>A0A167X3P4_9FLAO</name>
<reference evidence="2 3" key="1">
    <citation type="submission" date="2016-03" db="EMBL/GenBank/DDBJ databases">
        <title>Draft genome sequence of Flavobacterium fryxellicola DSM 16209.</title>
        <authorList>
            <person name="Shin S.-K."/>
            <person name="Yi H."/>
        </authorList>
    </citation>
    <scope>NUCLEOTIDE SEQUENCE [LARGE SCALE GENOMIC DNA]</scope>
    <source>
        <strain evidence="2 3">DSM 16209</strain>
    </source>
</reference>
<dbReference type="EMBL" id="LVJE01000013">
    <property type="protein sequence ID" value="OAB28000.1"/>
    <property type="molecule type" value="Genomic_DNA"/>
</dbReference>
<evidence type="ECO:0008006" key="4">
    <source>
        <dbReference type="Google" id="ProtNLM"/>
    </source>
</evidence>